<evidence type="ECO:0000313" key="2">
    <source>
        <dbReference type="Proteomes" id="UP001234989"/>
    </source>
</evidence>
<reference evidence="1" key="1">
    <citation type="submission" date="2023-08" db="EMBL/GenBank/DDBJ databases">
        <title>A de novo genome assembly of Solanum verrucosum Schlechtendal, a Mexican diploid species geographically isolated from the other diploid A-genome species in potato relatives.</title>
        <authorList>
            <person name="Hosaka K."/>
        </authorList>
    </citation>
    <scope>NUCLEOTIDE SEQUENCE</scope>
    <source>
        <tissue evidence="1">Young leaves</tissue>
    </source>
</reference>
<sequence length="129" mass="14583">NQQKYKRYGKVHYFSRPPPLPLPCCCNWKYDKFAISSTYYEFPIFSLLQKYKWQKGNTVGKKVTSGMDLVNTLTNVVIIASTTMELNMVFVRSTNHGVTNITGQNMLATATHLVTTKNISVSHGLALTM</sequence>
<gene>
    <name evidence="1" type="ORF">MTR67_030252</name>
</gene>
<protein>
    <submittedName>
        <fullName evidence="1">Uncharacterized protein</fullName>
    </submittedName>
</protein>
<name>A0AAF0R5P4_SOLVR</name>
<evidence type="ECO:0000313" key="1">
    <source>
        <dbReference type="EMBL" id="WMV36867.1"/>
    </source>
</evidence>
<dbReference type="Proteomes" id="UP001234989">
    <property type="component" value="Chromosome 7"/>
</dbReference>
<dbReference type="AlphaFoldDB" id="A0AAF0R5P4"/>
<dbReference type="EMBL" id="CP133618">
    <property type="protein sequence ID" value="WMV36867.1"/>
    <property type="molecule type" value="Genomic_DNA"/>
</dbReference>
<keyword evidence="2" id="KW-1185">Reference proteome</keyword>
<accession>A0AAF0R5P4</accession>
<proteinExistence type="predicted"/>
<feature type="non-terminal residue" evidence="1">
    <location>
        <position position="1"/>
    </location>
</feature>
<organism evidence="1 2">
    <name type="scientific">Solanum verrucosum</name>
    <dbReference type="NCBI Taxonomy" id="315347"/>
    <lineage>
        <taxon>Eukaryota</taxon>
        <taxon>Viridiplantae</taxon>
        <taxon>Streptophyta</taxon>
        <taxon>Embryophyta</taxon>
        <taxon>Tracheophyta</taxon>
        <taxon>Spermatophyta</taxon>
        <taxon>Magnoliopsida</taxon>
        <taxon>eudicotyledons</taxon>
        <taxon>Gunneridae</taxon>
        <taxon>Pentapetalae</taxon>
        <taxon>asterids</taxon>
        <taxon>lamiids</taxon>
        <taxon>Solanales</taxon>
        <taxon>Solanaceae</taxon>
        <taxon>Solanoideae</taxon>
        <taxon>Solaneae</taxon>
        <taxon>Solanum</taxon>
    </lineage>
</organism>